<dbReference type="EMBL" id="FNFO01000002">
    <property type="protein sequence ID" value="SDK45536.1"/>
    <property type="molecule type" value="Genomic_DNA"/>
</dbReference>
<dbReference type="GO" id="GO:0016616">
    <property type="term" value="F:oxidoreductase activity, acting on the CH-OH group of donors, NAD or NADP as acceptor"/>
    <property type="evidence" value="ECO:0007669"/>
    <property type="project" value="TreeGrafter"/>
</dbReference>
<evidence type="ECO:0000259" key="3">
    <source>
        <dbReference type="Pfam" id="PF01370"/>
    </source>
</evidence>
<dbReference type="RefSeq" id="WP_089680687.1">
    <property type="nucleotide sequence ID" value="NZ_FNFO01000002.1"/>
</dbReference>
<dbReference type="FunFam" id="3.40.50.720:FF:000336">
    <property type="entry name" value="Aldehyde reductase"/>
    <property type="match status" value="1"/>
</dbReference>
<keyword evidence="1" id="KW-0560">Oxidoreductase</keyword>
<dbReference type="InterPro" id="IPR050425">
    <property type="entry name" value="NAD(P)_dehydrat-like"/>
</dbReference>
<keyword evidence="5" id="KW-1185">Reference proteome</keyword>
<evidence type="ECO:0000313" key="4">
    <source>
        <dbReference type="EMBL" id="SDK45536.1"/>
    </source>
</evidence>
<feature type="domain" description="NAD-dependent epimerase/dehydratase" evidence="3">
    <location>
        <begin position="10"/>
        <end position="248"/>
    </location>
</feature>
<accession>A0A1G9C1G1</accession>
<dbReference type="InterPro" id="IPR001509">
    <property type="entry name" value="Epimerase_deHydtase"/>
</dbReference>
<sequence length="353" mass="38886">MTPSVSDTLVLVTGGTGFVGSHCILQLLQRGYRVRTTVRSLEKKEKVLAMLRQGGLASFDRLSFAEADLTHDRNWNTALQDCTYVLHVASPIFLELPRHEDEMIRPAVDGTLRVLRAARQAGVKRVVMTSNFGAVGYSHRDHNTPITETSWTDPHEKGLSAYNQSKVLAERAAWDFMAHEGGDLELAVINPMGIFGPALGPELSSGFGLLQKVLDGSMKRLPDIRMGVVDVRDVADLHLRAMTHPAANGERFLALAGGTMSLLEISQFLRRKLPDVTQRASTRPLPTWLLRMAALFNTQARAILPLVGIYRNASNAKAKQLLGWQPRPNEEALLATAQSLVHYGLLRPETGAR</sequence>
<evidence type="ECO:0000256" key="1">
    <source>
        <dbReference type="ARBA" id="ARBA00023002"/>
    </source>
</evidence>
<dbReference type="OrthoDB" id="9778052at2"/>
<comment type="similarity">
    <text evidence="2">Belongs to the NAD(P)-dependent epimerase/dehydratase family. Dihydroflavonol-4-reductase subfamily.</text>
</comment>
<protein>
    <submittedName>
        <fullName evidence="4">Dihydroflavonol-4-reductase</fullName>
    </submittedName>
</protein>
<gene>
    <name evidence="4" type="ORF">SAMN05421823_102774</name>
</gene>
<evidence type="ECO:0000256" key="2">
    <source>
        <dbReference type="ARBA" id="ARBA00023445"/>
    </source>
</evidence>
<dbReference type="Proteomes" id="UP000198510">
    <property type="component" value="Unassembled WGS sequence"/>
</dbReference>
<dbReference type="CDD" id="cd05227">
    <property type="entry name" value="AR_SDR_e"/>
    <property type="match status" value="1"/>
</dbReference>
<dbReference type="InterPro" id="IPR036291">
    <property type="entry name" value="NAD(P)-bd_dom_sf"/>
</dbReference>
<dbReference type="Gene3D" id="3.40.50.720">
    <property type="entry name" value="NAD(P)-binding Rossmann-like Domain"/>
    <property type="match status" value="1"/>
</dbReference>
<dbReference type="SUPFAM" id="SSF51735">
    <property type="entry name" value="NAD(P)-binding Rossmann-fold domains"/>
    <property type="match status" value="1"/>
</dbReference>
<dbReference type="STRING" id="1075417.SAMN05421823_102774"/>
<evidence type="ECO:0000313" key="5">
    <source>
        <dbReference type="Proteomes" id="UP000198510"/>
    </source>
</evidence>
<dbReference type="PANTHER" id="PTHR10366">
    <property type="entry name" value="NAD DEPENDENT EPIMERASE/DEHYDRATASE"/>
    <property type="match status" value="1"/>
</dbReference>
<name>A0A1G9C1G1_9BACT</name>
<dbReference type="Pfam" id="PF01370">
    <property type="entry name" value="Epimerase"/>
    <property type="match status" value="1"/>
</dbReference>
<organism evidence="4 5">
    <name type="scientific">Catalinimonas alkaloidigena</name>
    <dbReference type="NCBI Taxonomy" id="1075417"/>
    <lineage>
        <taxon>Bacteria</taxon>
        <taxon>Pseudomonadati</taxon>
        <taxon>Bacteroidota</taxon>
        <taxon>Cytophagia</taxon>
        <taxon>Cytophagales</taxon>
        <taxon>Catalimonadaceae</taxon>
        <taxon>Catalinimonas</taxon>
    </lineage>
</organism>
<dbReference type="PANTHER" id="PTHR10366:SF564">
    <property type="entry name" value="STEROL-4-ALPHA-CARBOXYLATE 3-DEHYDROGENASE, DECARBOXYLATING"/>
    <property type="match status" value="1"/>
</dbReference>
<reference evidence="4 5" key="1">
    <citation type="submission" date="2016-10" db="EMBL/GenBank/DDBJ databases">
        <authorList>
            <person name="de Groot N.N."/>
        </authorList>
    </citation>
    <scope>NUCLEOTIDE SEQUENCE [LARGE SCALE GENOMIC DNA]</scope>
    <source>
        <strain evidence="4 5">DSM 25186</strain>
    </source>
</reference>
<proteinExistence type="inferred from homology"/>
<dbReference type="AlphaFoldDB" id="A0A1G9C1G1"/>